<evidence type="ECO:0000256" key="4">
    <source>
        <dbReference type="ARBA" id="ARBA00022679"/>
    </source>
</evidence>
<organism evidence="10 11">
    <name type="scientific">Streptomyces yangpuensis</name>
    <dbReference type="NCBI Taxonomy" id="1648182"/>
    <lineage>
        <taxon>Bacteria</taxon>
        <taxon>Bacillati</taxon>
        <taxon>Actinomycetota</taxon>
        <taxon>Actinomycetes</taxon>
        <taxon>Kitasatosporales</taxon>
        <taxon>Streptomycetaceae</taxon>
        <taxon>Streptomyces</taxon>
    </lineage>
</organism>
<evidence type="ECO:0000259" key="9">
    <source>
        <dbReference type="PROSITE" id="PS51278"/>
    </source>
</evidence>
<dbReference type="Gene3D" id="3.60.20.10">
    <property type="entry name" value="Glutamine Phosphoribosylpyrophosphate, subunit 1, domain 1"/>
    <property type="match status" value="1"/>
</dbReference>
<dbReference type="Pfam" id="PF13522">
    <property type="entry name" value="GATase_6"/>
    <property type="match status" value="1"/>
</dbReference>
<feature type="active site" description="Nucleophile" evidence="7">
    <location>
        <position position="15"/>
    </location>
</feature>
<evidence type="ECO:0000256" key="2">
    <source>
        <dbReference type="ARBA" id="ARBA00010138"/>
    </source>
</evidence>
<gene>
    <name evidence="7 10" type="primary">purF</name>
    <name evidence="10" type="ORF">NRK68_22000</name>
</gene>
<reference evidence="10" key="1">
    <citation type="submission" date="2022-08" db="EMBL/GenBank/DDBJ databases">
        <authorList>
            <person name="Tian L."/>
        </authorList>
    </citation>
    <scope>NUCLEOTIDE SEQUENCE</scope>
    <source>
        <strain evidence="10">CM253</strain>
    </source>
</reference>
<keyword evidence="5 7" id="KW-0658">Purine biosynthesis</keyword>
<dbReference type="InterPro" id="IPR005854">
    <property type="entry name" value="PurF"/>
</dbReference>
<dbReference type="NCBIfam" id="TIGR01134">
    <property type="entry name" value="purF"/>
    <property type="match status" value="1"/>
</dbReference>
<keyword evidence="7" id="KW-0479">Metal-binding</keyword>
<comment type="pathway">
    <text evidence="1 7 8">Purine metabolism; IMP biosynthesis via de novo pathway; N(1)-(5-phospho-D-ribosyl)glycinamide from 5-phospho-alpha-D-ribose 1-diphosphate: step 1/2.</text>
</comment>
<evidence type="ECO:0000313" key="10">
    <source>
        <dbReference type="EMBL" id="UUY49662.1"/>
    </source>
</evidence>
<proteinExistence type="inferred from homology"/>
<feature type="binding site" evidence="7">
    <location>
        <position position="362"/>
    </location>
    <ligand>
        <name>Mg(2+)</name>
        <dbReference type="ChEBI" id="CHEBI:18420"/>
    </ligand>
</feature>
<dbReference type="PROSITE" id="PS51278">
    <property type="entry name" value="GATASE_TYPE_2"/>
    <property type="match status" value="1"/>
</dbReference>
<accession>A0ABY5PZQ8</accession>
<dbReference type="SUPFAM" id="SSF56235">
    <property type="entry name" value="N-terminal nucleophile aminohydrolases (Ntn hydrolases)"/>
    <property type="match status" value="1"/>
</dbReference>
<evidence type="ECO:0000256" key="1">
    <source>
        <dbReference type="ARBA" id="ARBA00005209"/>
    </source>
</evidence>
<feature type="binding site" evidence="7">
    <location>
        <position position="450"/>
    </location>
    <ligand>
        <name>[4Fe-4S] cluster</name>
        <dbReference type="ChEBI" id="CHEBI:49883"/>
    </ligand>
</feature>
<evidence type="ECO:0000256" key="8">
    <source>
        <dbReference type="PIRNR" id="PIRNR000485"/>
    </source>
</evidence>
<dbReference type="SUPFAM" id="SSF53271">
    <property type="entry name" value="PRTase-like"/>
    <property type="match status" value="1"/>
</dbReference>
<keyword evidence="3 7" id="KW-0328">Glycosyltransferase</keyword>
<comment type="function">
    <text evidence="7">Catalyzes the formation of phosphoribosylamine from phosphoribosylpyrophosphate (PRPP) and glutamine.</text>
</comment>
<keyword evidence="7" id="KW-0004">4Fe-4S</keyword>
<name>A0ABY5PZQ8_9ACTN</name>
<comment type="catalytic activity">
    <reaction evidence="7 8">
        <text>5-phospho-beta-D-ribosylamine + L-glutamate + diphosphate = 5-phospho-alpha-D-ribose 1-diphosphate + L-glutamine + H2O</text>
        <dbReference type="Rhea" id="RHEA:14905"/>
        <dbReference type="ChEBI" id="CHEBI:15377"/>
        <dbReference type="ChEBI" id="CHEBI:29985"/>
        <dbReference type="ChEBI" id="CHEBI:33019"/>
        <dbReference type="ChEBI" id="CHEBI:58017"/>
        <dbReference type="ChEBI" id="CHEBI:58359"/>
        <dbReference type="ChEBI" id="CHEBI:58681"/>
        <dbReference type="EC" id="2.4.2.14"/>
    </reaction>
</comment>
<evidence type="ECO:0000256" key="6">
    <source>
        <dbReference type="ARBA" id="ARBA00022962"/>
    </source>
</evidence>
<feature type="binding site" evidence="7">
    <location>
        <position position="300"/>
    </location>
    <ligand>
        <name>Mg(2+)</name>
        <dbReference type="ChEBI" id="CHEBI:18420"/>
    </ligand>
</feature>
<keyword evidence="4 7" id="KW-0808">Transferase</keyword>
<comment type="cofactor">
    <cofactor evidence="7">
        <name>[4Fe-4S] cluster</name>
        <dbReference type="ChEBI" id="CHEBI:49883"/>
    </cofactor>
    <text evidence="7">Binds 1 [4Fe-4S] cluster per subunit.</text>
</comment>
<dbReference type="HAMAP" id="MF_01931">
    <property type="entry name" value="PurF"/>
    <property type="match status" value="1"/>
</dbReference>
<feature type="binding site" evidence="7">
    <location>
        <position position="363"/>
    </location>
    <ligand>
        <name>Mg(2+)</name>
        <dbReference type="ChEBI" id="CHEBI:18420"/>
    </ligand>
</feature>
<keyword evidence="11" id="KW-1185">Reference proteome</keyword>
<keyword evidence="6 7" id="KW-0315">Glutamine amidotransferase</keyword>
<dbReference type="EMBL" id="CP102514">
    <property type="protein sequence ID" value="UUY49662.1"/>
    <property type="molecule type" value="Genomic_DNA"/>
</dbReference>
<dbReference type="GeneID" id="95576179"/>
<sequence>MNGDRMDADKPREACGVAGVWGPAGHHAAVVREMLVALQHRGQESAGIAVGTGDALVARHGAGTVSEALPDLEGLPLGPVAVGHVRYATHGTRDALAGAQPVVLDRPPLALAHNGTLVDPHTAPGADAVDLGEWFTDSELLTRLLLAARAQKGLDTVAALHAVLPGLKGAYALVVSDGHRLYGVRDPHGFRPLAVGRRGDTWLLASETAAITAVGGDVVRELEPGEVLSIGPQGTASSRLEVPDAKTAACLFEYVYFARADSHLSGRSVYQARFRAGQALADHAPVDGSPRPVVVATPETARVAADGYAERAGLTVVQGLLRPGQGGRSFIARDQEARHHAVRRKLSPVPAAVAGRRVVLVDDSLVRGTTMRTVARMLRDAGALEVHLRVASPPYRWPCFYGIDTGRPEELLAARLSMTELAGQLDCDSVAFLSLDRLLEAAGGDRSGYCTACLTGRYPTATPAGAFPAPACATGPVAAAPGAGTTTALASQGTAE</sequence>
<keyword evidence="7" id="KW-0460">Magnesium</keyword>
<keyword evidence="7" id="KW-0408">Iron</keyword>
<protein>
    <recommendedName>
        <fullName evidence="7">Amidophosphoribosyltransferase</fullName>
        <shortName evidence="7">ATase</shortName>
        <ecNumber evidence="7">2.4.2.14</ecNumber>
    </recommendedName>
    <alternativeName>
        <fullName evidence="7">Glutamine phosphoribosylpyrophosphate amidotransferase</fullName>
        <shortName evidence="7">GPATase</shortName>
    </alternativeName>
</protein>
<feature type="binding site" evidence="7">
    <location>
        <position position="453"/>
    </location>
    <ligand>
        <name>[4Fe-4S] cluster</name>
        <dbReference type="ChEBI" id="CHEBI:49883"/>
    </ligand>
</feature>
<keyword evidence="7" id="KW-0411">Iron-sulfur</keyword>
<dbReference type="PIRSF" id="PIRSF000485">
    <property type="entry name" value="Amd_phspho_trans"/>
    <property type="match status" value="1"/>
</dbReference>
<comment type="similarity">
    <text evidence="2 7 8">In the C-terminal section; belongs to the purine/pyrimidine phosphoribosyltransferase family.</text>
</comment>
<dbReference type="InterPro" id="IPR029055">
    <property type="entry name" value="Ntn_hydrolases_N"/>
</dbReference>
<dbReference type="Pfam" id="PF00156">
    <property type="entry name" value="Pribosyltran"/>
    <property type="match status" value="1"/>
</dbReference>
<comment type="cofactor">
    <cofactor evidence="7">
        <name>Mg(2+)</name>
        <dbReference type="ChEBI" id="CHEBI:18420"/>
    </cofactor>
    <text evidence="7">Binds 1 Mg(2+) ion per subunit.</text>
</comment>
<evidence type="ECO:0000256" key="5">
    <source>
        <dbReference type="ARBA" id="ARBA00022755"/>
    </source>
</evidence>
<dbReference type="GO" id="GO:0004044">
    <property type="term" value="F:amidophosphoribosyltransferase activity"/>
    <property type="evidence" value="ECO:0007669"/>
    <property type="project" value="UniProtKB-EC"/>
</dbReference>
<feature type="domain" description="Glutamine amidotransferase type-2" evidence="9">
    <location>
        <begin position="15"/>
        <end position="233"/>
    </location>
</feature>
<evidence type="ECO:0000256" key="7">
    <source>
        <dbReference type="HAMAP-Rule" id="MF_01931"/>
    </source>
</evidence>
<evidence type="ECO:0000313" key="11">
    <source>
        <dbReference type="Proteomes" id="UP001057738"/>
    </source>
</evidence>
<feature type="binding site" evidence="7">
    <location>
        <position position="399"/>
    </location>
    <ligand>
        <name>[4Fe-4S] cluster</name>
        <dbReference type="ChEBI" id="CHEBI:49883"/>
    </ligand>
</feature>
<dbReference type="Gene3D" id="3.40.50.2020">
    <property type="match status" value="1"/>
</dbReference>
<feature type="binding site" evidence="7">
    <location>
        <position position="250"/>
    </location>
    <ligand>
        <name>[4Fe-4S] cluster</name>
        <dbReference type="ChEBI" id="CHEBI:49883"/>
    </ligand>
</feature>
<dbReference type="PANTHER" id="PTHR11907">
    <property type="entry name" value="AMIDOPHOSPHORIBOSYLTRANSFERASE"/>
    <property type="match status" value="1"/>
</dbReference>
<evidence type="ECO:0000256" key="3">
    <source>
        <dbReference type="ARBA" id="ARBA00022676"/>
    </source>
</evidence>
<dbReference type="CDD" id="cd06223">
    <property type="entry name" value="PRTases_typeI"/>
    <property type="match status" value="1"/>
</dbReference>
<dbReference type="InterPro" id="IPR029057">
    <property type="entry name" value="PRTase-like"/>
</dbReference>
<dbReference type="RefSeq" id="WP_257856508.1">
    <property type="nucleotide sequence ID" value="NZ_CP102514.1"/>
</dbReference>
<dbReference type="Proteomes" id="UP001057738">
    <property type="component" value="Chromosome"/>
</dbReference>
<dbReference type="EC" id="2.4.2.14" evidence="7"/>
<dbReference type="InterPro" id="IPR017932">
    <property type="entry name" value="GATase_2_dom"/>
</dbReference>
<dbReference type="InterPro" id="IPR000836">
    <property type="entry name" value="PRTase_dom"/>
</dbReference>